<gene>
    <name evidence="1" type="ORF">CHS0354_030585</name>
</gene>
<reference evidence="1" key="1">
    <citation type="journal article" date="2021" name="Genome Biol. Evol.">
        <title>A High-Quality Reference Genome for a Parasitic Bivalve with Doubly Uniparental Inheritance (Bivalvia: Unionida).</title>
        <authorList>
            <person name="Smith C.H."/>
        </authorList>
    </citation>
    <scope>NUCLEOTIDE SEQUENCE</scope>
    <source>
        <strain evidence="1">CHS0354</strain>
    </source>
</reference>
<sequence length="141" mass="15972">MAKCEAEMTLSKDEYKEFMLDLVAEKAHVANYLCSVYGMDPKRFWWNDPNYDWKASMMATSDVRLEGLYDGNIGLQIGRPYDATIGCQIGRPYDGTIGCQIGRPCDGNIRKIPILRKVVLNNTVIVTKFNLILTPGYKIPK</sequence>
<name>A0AAE0SDF8_9BIVA</name>
<protein>
    <submittedName>
        <fullName evidence="1">Uncharacterized protein</fullName>
    </submittedName>
</protein>
<reference evidence="1" key="2">
    <citation type="journal article" date="2021" name="Genome Biol. Evol.">
        <title>Developing a high-quality reference genome for a parasitic bivalve with doubly uniparental inheritance (Bivalvia: Unionida).</title>
        <authorList>
            <person name="Smith C.H."/>
        </authorList>
    </citation>
    <scope>NUCLEOTIDE SEQUENCE</scope>
    <source>
        <strain evidence="1">CHS0354</strain>
        <tissue evidence="1">Mantle</tissue>
    </source>
</reference>
<evidence type="ECO:0000313" key="1">
    <source>
        <dbReference type="EMBL" id="KAK3589463.1"/>
    </source>
</evidence>
<dbReference type="AlphaFoldDB" id="A0AAE0SDF8"/>
<dbReference type="EMBL" id="JAEAOA010001816">
    <property type="protein sequence ID" value="KAK3589463.1"/>
    <property type="molecule type" value="Genomic_DNA"/>
</dbReference>
<accession>A0AAE0SDF8</accession>
<proteinExistence type="predicted"/>
<dbReference type="Proteomes" id="UP001195483">
    <property type="component" value="Unassembled WGS sequence"/>
</dbReference>
<keyword evidence="2" id="KW-1185">Reference proteome</keyword>
<organism evidence="1 2">
    <name type="scientific">Potamilus streckersoni</name>
    <dbReference type="NCBI Taxonomy" id="2493646"/>
    <lineage>
        <taxon>Eukaryota</taxon>
        <taxon>Metazoa</taxon>
        <taxon>Spiralia</taxon>
        <taxon>Lophotrochozoa</taxon>
        <taxon>Mollusca</taxon>
        <taxon>Bivalvia</taxon>
        <taxon>Autobranchia</taxon>
        <taxon>Heteroconchia</taxon>
        <taxon>Palaeoheterodonta</taxon>
        <taxon>Unionida</taxon>
        <taxon>Unionoidea</taxon>
        <taxon>Unionidae</taxon>
        <taxon>Ambleminae</taxon>
        <taxon>Lampsilini</taxon>
        <taxon>Potamilus</taxon>
    </lineage>
</organism>
<comment type="caution">
    <text evidence="1">The sequence shown here is derived from an EMBL/GenBank/DDBJ whole genome shotgun (WGS) entry which is preliminary data.</text>
</comment>
<reference evidence="1" key="3">
    <citation type="submission" date="2023-05" db="EMBL/GenBank/DDBJ databases">
        <authorList>
            <person name="Smith C.H."/>
        </authorList>
    </citation>
    <scope>NUCLEOTIDE SEQUENCE</scope>
    <source>
        <strain evidence="1">CHS0354</strain>
        <tissue evidence="1">Mantle</tissue>
    </source>
</reference>
<evidence type="ECO:0000313" key="2">
    <source>
        <dbReference type="Proteomes" id="UP001195483"/>
    </source>
</evidence>